<organism evidence="1 2">
    <name type="scientific">candidate division WWE3 bacterium RBG_19FT_COMBO_34_6</name>
    <dbReference type="NCBI Taxonomy" id="1802612"/>
    <lineage>
        <taxon>Bacteria</taxon>
        <taxon>Katanobacteria</taxon>
    </lineage>
</organism>
<dbReference type="Proteomes" id="UP000178615">
    <property type="component" value="Unassembled WGS sequence"/>
</dbReference>
<dbReference type="AlphaFoldDB" id="A0A1F4UKC9"/>
<gene>
    <name evidence="1" type="ORF">A2V49_00715</name>
</gene>
<reference evidence="1 2" key="1">
    <citation type="journal article" date="2016" name="Nat. Commun.">
        <title>Thousands of microbial genomes shed light on interconnected biogeochemical processes in an aquifer system.</title>
        <authorList>
            <person name="Anantharaman K."/>
            <person name="Brown C.T."/>
            <person name="Hug L.A."/>
            <person name="Sharon I."/>
            <person name="Castelle C.J."/>
            <person name="Probst A.J."/>
            <person name="Thomas B.C."/>
            <person name="Singh A."/>
            <person name="Wilkins M.J."/>
            <person name="Karaoz U."/>
            <person name="Brodie E.L."/>
            <person name="Williams K.H."/>
            <person name="Hubbard S.S."/>
            <person name="Banfield J.F."/>
        </authorList>
    </citation>
    <scope>NUCLEOTIDE SEQUENCE [LARGE SCALE GENOMIC DNA]</scope>
</reference>
<comment type="caution">
    <text evidence="1">The sequence shown here is derived from an EMBL/GenBank/DDBJ whole genome shotgun (WGS) entry which is preliminary data.</text>
</comment>
<evidence type="ECO:0000313" key="1">
    <source>
        <dbReference type="EMBL" id="OGC45366.1"/>
    </source>
</evidence>
<sequence length="124" mass="14447">MCTSFNKGFLYVRIHDGEIQNFFYPEEQVNIGYSDFKCKHIARIRDGAGEPDNGTHYDLARHGDRSGSGMLIEFRRATDTDINELLKVWVSRVAIKDWIKEVQKYNPELLNCEKERIARITKAH</sequence>
<accession>A0A1F4UKC9</accession>
<protein>
    <submittedName>
        <fullName evidence="1">Uncharacterized protein</fullName>
    </submittedName>
</protein>
<name>A0A1F4UKC9_UNCKA</name>
<proteinExistence type="predicted"/>
<dbReference type="EMBL" id="MEUV01000041">
    <property type="protein sequence ID" value="OGC45366.1"/>
    <property type="molecule type" value="Genomic_DNA"/>
</dbReference>
<evidence type="ECO:0000313" key="2">
    <source>
        <dbReference type="Proteomes" id="UP000178615"/>
    </source>
</evidence>